<name>A0A0F3Q3B6_ANAPH</name>
<comment type="caution">
    <text evidence="2">The sequence shown here is derived from an EMBL/GenBank/DDBJ whole genome shotgun (WGS) entry which is preliminary data.</text>
</comment>
<reference evidence="2 3" key="1">
    <citation type="submission" date="2015-01" db="EMBL/GenBank/DDBJ databases">
        <title>Genome Sequencing of Rickettsiales.</title>
        <authorList>
            <person name="Daugherty S.C."/>
            <person name="Su Q."/>
            <person name="Abolude K."/>
            <person name="Beier-Sexton M."/>
            <person name="Carlyon J.A."/>
            <person name="Carter R."/>
            <person name="Day N.P."/>
            <person name="Dumler S.J."/>
            <person name="Dyachenko V."/>
            <person name="Godinez A."/>
            <person name="Kurtti T.J."/>
            <person name="Lichay M."/>
            <person name="Mullins K.E."/>
            <person name="Ott S."/>
            <person name="Pappas-Brown V."/>
            <person name="Paris D.H."/>
            <person name="Patel P."/>
            <person name="Richards A.L."/>
            <person name="Sadzewicz L."/>
            <person name="Sears K."/>
            <person name="Seidman D."/>
            <person name="Sengamalay N."/>
            <person name="Stenos J."/>
            <person name="Tallon L.J."/>
            <person name="Vincent G."/>
            <person name="Fraser C.M."/>
            <person name="Munderloh U."/>
            <person name="Dunning-Hotopp J.C."/>
        </authorList>
    </citation>
    <scope>NUCLEOTIDE SEQUENCE [LARGE SCALE GENOMIC DNA]</scope>
    <source>
        <strain evidence="2 3">CRT53-1</strain>
    </source>
</reference>
<dbReference type="AlphaFoldDB" id="A0A0F3Q3B6"/>
<evidence type="ECO:0000313" key="2">
    <source>
        <dbReference type="EMBL" id="KJV85964.1"/>
    </source>
</evidence>
<evidence type="ECO:0000313" key="3">
    <source>
        <dbReference type="Proteomes" id="UP000033722"/>
    </source>
</evidence>
<accession>A0A0F3Q3B6</accession>
<sequence length="40" mass="4671">MFMCIRLYSKTSQALLMIMDRGVIFSCFEKAANLNCLFFI</sequence>
<dbReference type="Proteomes" id="UP000033722">
    <property type="component" value="Unassembled WGS sequence"/>
</dbReference>
<evidence type="ECO:0000313" key="1">
    <source>
        <dbReference type="EMBL" id="KJV79855.1"/>
    </source>
</evidence>
<gene>
    <name evidence="2" type="ORF">APHCRT_0818</name>
    <name evidence="1" type="ORF">APHCRT_1639</name>
</gene>
<dbReference type="PATRIC" id="fig|1359157.3.peg.1573"/>
<dbReference type="EMBL" id="LAOD01000044">
    <property type="protein sequence ID" value="KJV79855.1"/>
    <property type="molecule type" value="Genomic_DNA"/>
</dbReference>
<organism evidence="2 3">
    <name type="scientific">Anaplasma phagocytophilum str. CRT53-1</name>
    <dbReference type="NCBI Taxonomy" id="1359157"/>
    <lineage>
        <taxon>Bacteria</taxon>
        <taxon>Pseudomonadati</taxon>
        <taxon>Pseudomonadota</taxon>
        <taxon>Alphaproteobacteria</taxon>
        <taxon>Rickettsiales</taxon>
        <taxon>Anaplasmataceae</taxon>
        <taxon>Anaplasma</taxon>
        <taxon>phagocytophilum group</taxon>
    </lineage>
</organism>
<proteinExistence type="predicted"/>
<protein>
    <submittedName>
        <fullName evidence="2">Uncharacterized protein</fullName>
    </submittedName>
</protein>
<dbReference type="EMBL" id="LAOD01000017">
    <property type="protein sequence ID" value="KJV85964.1"/>
    <property type="molecule type" value="Genomic_DNA"/>
</dbReference>